<evidence type="ECO:0000313" key="10">
    <source>
        <dbReference type="EMBL" id="MAH64069.1"/>
    </source>
</evidence>
<dbReference type="PANTHER" id="PTHR32024">
    <property type="entry name" value="TRK SYSTEM POTASSIUM UPTAKE PROTEIN TRKG-RELATED"/>
    <property type="match status" value="1"/>
</dbReference>
<dbReference type="Pfam" id="PF02386">
    <property type="entry name" value="TrkH"/>
    <property type="match status" value="2"/>
</dbReference>
<feature type="transmembrane region" description="Helical" evidence="9">
    <location>
        <begin position="182"/>
        <end position="203"/>
    </location>
</feature>
<evidence type="ECO:0000256" key="1">
    <source>
        <dbReference type="ARBA" id="ARBA00004651"/>
    </source>
</evidence>
<accession>A0A2D6YLM9</accession>
<evidence type="ECO:0000256" key="9">
    <source>
        <dbReference type="SAM" id="Phobius"/>
    </source>
</evidence>
<evidence type="ECO:0000256" key="6">
    <source>
        <dbReference type="ARBA" id="ARBA00022989"/>
    </source>
</evidence>
<dbReference type="Proteomes" id="UP000226525">
    <property type="component" value="Unassembled WGS sequence"/>
</dbReference>
<evidence type="ECO:0000256" key="8">
    <source>
        <dbReference type="ARBA" id="ARBA00023136"/>
    </source>
</evidence>
<evidence type="ECO:0000256" key="7">
    <source>
        <dbReference type="ARBA" id="ARBA00023065"/>
    </source>
</evidence>
<evidence type="ECO:0000256" key="5">
    <source>
        <dbReference type="ARBA" id="ARBA00022692"/>
    </source>
</evidence>
<keyword evidence="6 9" id="KW-1133">Transmembrane helix</keyword>
<dbReference type="GO" id="GO:0005886">
    <property type="term" value="C:plasma membrane"/>
    <property type="evidence" value="ECO:0007669"/>
    <property type="project" value="UniProtKB-SubCell"/>
</dbReference>
<evidence type="ECO:0008006" key="12">
    <source>
        <dbReference type="Google" id="ProtNLM"/>
    </source>
</evidence>
<organism evidence="10 11">
    <name type="scientific">SAR324 cluster bacterium</name>
    <dbReference type="NCBI Taxonomy" id="2024889"/>
    <lineage>
        <taxon>Bacteria</taxon>
        <taxon>Deltaproteobacteria</taxon>
        <taxon>SAR324 cluster</taxon>
    </lineage>
</organism>
<sequence>MNWHIIFHRMQWILTGISIVLLFPATYSLFEDAKSTPAYLIPSAICIIFGITLKRFYPGVGNFRLREGFVFLVLSYLFTIFICAIPIRLIAGISFYEALFESTSGLTTSGVTIFEDVESLAPHLQFWRAFIQSIGGLAIILLFLYIPPIMGVSGLQLSRQENLRIQFPGIQFGKKTWGIPQIILKVLFLYISLHVLSSIWMVLGGLGLHDALCHSFGIWATAGFSNYNDGWAAFGTPFLEWGAIFFMTTAGTNTLFLVRLHCQSWRNIHNESEWLSYLFVVSLLSLSCAMFLNYSENFLNFEESLREGLFQTISMVTNTGIQFRYYLNWPVGAQAILFLALFVGACTGSSASGMRMQQLVVMWRYLYSLSRRALQPMAIIPMKINDKAVGDDVFQVILGLFGVHLLVSLLGGFLLTILSDLDIFSSWQMVLVCLWNLGTGFGLSQNPALAATLPDLAKVLLMFFMLIGRLELFIFLLLCMPSFWKN</sequence>
<gene>
    <name evidence="10" type="ORF">CMN54_11620</name>
</gene>
<feature type="transmembrane region" description="Helical" evidence="9">
    <location>
        <begin position="241"/>
        <end position="262"/>
    </location>
</feature>
<evidence type="ECO:0000256" key="2">
    <source>
        <dbReference type="ARBA" id="ARBA00009137"/>
    </source>
</evidence>
<dbReference type="GO" id="GO:0008324">
    <property type="term" value="F:monoatomic cation transmembrane transporter activity"/>
    <property type="evidence" value="ECO:0007669"/>
    <property type="project" value="InterPro"/>
</dbReference>
<name>A0A2D6YLM9_9DELT</name>
<keyword evidence="3" id="KW-0813">Transport</keyword>
<comment type="subcellular location">
    <subcellularLocation>
        <location evidence="1">Cell membrane</location>
        <topology evidence="1">Multi-pass membrane protein</topology>
    </subcellularLocation>
</comment>
<evidence type="ECO:0000256" key="4">
    <source>
        <dbReference type="ARBA" id="ARBA00022475"/>
    </source>
</evidence>
<evidence type="ECO:0000256" key="3">
    <source>
        <dbReference type="ARBA" id="ARBA00022448"/>
    </source>
</evidence>
<dbReference type="EMBL" id="NZEX01000131">
    <property type="protein sequence ID" value="MAH64069.1"/>
    <property type="molecule type" value="Genomic_DNA"/>
</dbReference>
<keyword evidence="8 9" id="KW-0472">Membrane</keyword>
<feature type="transmembrane region" description="Helical" evidence="9">
    <location>
        <begin position="335"/>
        <end position="354"/>
    </location>
</feature>
<comment type="caution">
    <text evidence="10">The sequence shown here is derived from an EMBL/GenBank/DDBJ whole genome shotgun (WGS) entry which is preliminary data.</text>
</comment>
<feature type="transmembrane region" description="Helical" evidence="9">
    <location>
        <begin position="393"/>
        <end position="418"/>
    </location>
</feature>
<dbReference type="PANTHER" id="PTHR32024:SF2">
    <property type="entry name" value="TRK SYSTEM POTASSIUM UPTAKE PROTEIN TRKG-RELATED"/>
    <property type="match status" value="1"/>
</dbReference>
<comment type="similarity">
    <text evidence="2">Belongs to the TrkH potassium transport family.</text>
</comment>
<dbReference type="GO" id="GO:0030001">
    <property type="term" value="P:metal ion transport"/>
    <property type="evidence" value="ECO:0007669"/>
    <property type="project" value="UniProtKB-ARBA"/>
</dbReference>
<feature type="transmembrane region" description="Helical" evidence="9">
    <location>
        <begin position="456"/>
        <end position="484"/>
    </location>
</feature>
<feature type="transmembrane region" description="Helical" evidence="9">
    <location>
        <begin position="274"/>
        <end position="294"/>
    </location>
</feature>
<feature type="transmembrane region" description="Helical" evidence="9">
    <location>
        <begin position="126"/>
        <end position="146"/>
    </location>
</feature>
<keyword evidence="5 9" id="KW-0812">Transmembrane</keyword>
<feature type="transmembrane region" description="Helical" evidence="9">
    <location>
        <begin position="69"/>
        <end position="96"/>
    </location>
</feature>
<evidence type="ECO:0000313" key="11">
    <source>
        <dbReference type="Proteomes" id="UP000226525"/>
    </source>
</evidence>
<keyword evidence="7" id="KW-0406">Ion transport</keyword>
<keyword evidence="4" id="KW-1003">Cell membrane</keyword>
<feature type="transmembrane region" description="Helical" evidence="9">
    <location>
        <begin position="12"/>
        <end position="30"/>
    </location>
</feature>
<feature type="transmembrane region" description="Helical" evidence="9">
    <location>
        <begin position="36"/>
        <end position="57"/>
    </location>
</feature>
<protein>
    <recommendedName>
        <fullName evidence="12">Trk system potassium uptake protein</fullName>
    </recommendedName>
</protein>
<proteinExistence type="inferred from homology"/>
<dbReference type="InterPro" id="IPR003445">
    <property type="entry name" value="Cat_transpt"/>
</dbReference>
<dbReference type="AlphaFoldDB" id="A0A2D6YLM9"/>
<reference evidence="11" key="1">
    <citation type="submission" date="2017-09" db="EMBL/GenBank/DDBJ databases">
        <title>The Reconstruction of 2,631 Draft Metagenome-Assembled Genomes from the Global Oceans.</title>
        <authorList>
            <person name="Tully B.J."/>
            <person name="Graham E.D."/>
            <person name="Heidelberg J.F."/>
        </authorList>
    </citation>
    <scope>NUCLEOTIDE SEQUENCE [LARGE SCALE GENOMIC DNA]</scope>
</reference>